<accession>A0ACB8T8K2</accession>
<keyword evidence="2" id="KW-1185">Reference proteome</keyword>
<reference evidence="1" key="2">
    <citation type="journal article" date="2022" name="New Phytol.">
        <title>Evolutionary transition to the ectomycorrhizal habit in the genomes of a hyperdiverse lineage of mushroom-forming fungi.</title>
        <authorList>
            <person name="Looney B."/>
            <person name="Miyauchi S."/>
            <person name="Morin E."/>
            <person name="Drula E."/>
            <person name="Courty P.E."/>
            <person name="Kohler A."/>
            <person name="Kuo A."/>
            <person name="LaButti K."/>
            <person name="Pangilinan J."/>
            <person name="Lipzen A."/>
            <person name="Riley R."/>
            <person name="Andreopoulos W."/>
            <person name="He G."/>
            <person name="Johnson J."/>
            <person name="Nolan M."/>
            <person name="Tritt A."/>
            <person name="Barry K.W."/>
            <person name="Grigoriev I.V."/>
            <person name="Nagy L.G."/>
            <person name="Hibbett D."/>
            <person name="Henrissat B."/>
            <person name="Matheny P.B."/>
            <person name="Labbe J."/>
            <person name="Martin F.M."/>
        </authorList>
    </citation>
    <scope>NUCLEOTIDE SEQUENCE</scope>
    <source>
        <strain evidence="1">HHB10654</strain>
    </source>
</reference>
<feature type="non-terminal residue" evidence="1">
    <location>
        <position position="192"/>
    </location>
</feature>
<dbReference type="Proteomes" id="UP000814140">
    <property type="component" value="Unassembled WGS sequence"/>
</dbReference>
<protein>
    <submittedName>
        <fullName evidence="1">Uncharacterized protein</fullName>
    </submittedName>
</protein>
<evidence type="ECO:0000313" key="2">
    <source>
        <dbReference type="Proteomes" id="UP000814140"/>
    </source>
</evidence>
<sequence>MVHRPSDARLLTNLLTQEKEYHKQLSVLLDTHSLSAFSAYASSSPAPVSNVVLAVARTLAGADEALRRYAESVEAWQAELRALRDFEEEVGNIVRDREILVTRLIKLSKNQKSPRDSFIGNVGASYGTLSQTSLNSTGSAGSPSTSKLGAAQAELQACETQLARKERELDALRVEAVRRGLQVRCTAMVECG</sequence>
<organism evidence="1 2">
    <name type="scientific">Artomyces pyxidatus</name>
    <dbReference type="NCBI Taxonomy" id="48021"/>
    <lineage>
        <taxon>Eukaryota</taxon>
        <taxon>Fungi</taxon>
        <taxon>Dikarya</taxon>
        <taxon>Basidiomycota</taxon>
        <taxon>Agaricomycotina</taxon>
        <taxon>Agaricomycetes</taxon>
        <taxon>Russulales</taxon>
        <taxon>Auriscalpiaceae</taxon>
        <taxon>Artomyces</taxon>
    </lineage>
</organism>
<dbReference type="EMBL" id="MU277196">
    <property type="protein sequence ID" value="KAI0065119.1"/>
    <property type="molecule type" value="Genomic_DNA"/>
</dbReference>
<proteinExistence type="predicted"/>
<name>A0ACB8T8K2_9AGAM</name>
<evidence type="ECO:0000313" key="1">
    <source>
        <dbReference type="EMBL" id="KAI0065119.1"/>
    </source>
</evidence>
<gene>
    <name evidence="1" type="ORF">BV25DRAFT_1783347</name>
</gene>
<reference evidence="1" key="1">
    <citation type="submission" date="2021-03" db="EMBL/GenBank/DDBJ databases">
        <authorList>
            <consortium name="DOE Joint Genome Institute"/>
            <person name="Ahrendt S."/>
            <person name="Looney B.P."/>
            <person name="Miyauchi S."/>
            <person name="Morin E."/>
            <person name="Drula E."/>
            <person name="Courty P.E."/>
            <person name="Chicoki N."/>
            <person name="Fauchery L."/>
            <person name="Kohler A."/>
            <person name="Kuo A."/>
            <person name="Labutti K."/>
            <person name="Pangilinan J."/>
            <person name="Lipzen A."/>
            <person name="Riley R."/>
            <person name="Andreopoulos W."/>
            <person name="He G."/>
            <person name="Johnson J."/>
            <person name="Barry K.W."/>
            <person name="Grigoriev I.V."/>
            <person name="Nagy L."/>
            <person name="Hibbett D."/>
            <person name="Henrissat B."/>
            <person name="Matheny P.B."/>
            <person name="Labbe J."/>
            <person name="Martin F."/>
        </authorList>
    </citation>
    <scope>NUCLEOTIDE SEQUENCE</scope>
    <source>
        <strain evidence="1">HHB10654</strain>
    </source>
</reference>
<comment type="caution">
    <text evidence="1">The sequence shown here is derived from an EMBL/GenBank/DDBJ whole genome shotgun (WGS) entry which is preliminary data.</text>
</comment>